<dbReference type="Proteomes" id="UP000000437">
    <property type="component" value="Chromosome 22"/>
</dbReference>
<dbReference type="InterPro" id="IPR009003">
    <property type="entry name" value="Peptidase_S1_PA"/>
</dbReference>
<proteinExistence type="predicted"/>
<dbReference type="SMART" id="SM00020">
    <property type="entry name" value="Tryp_SPc"/>
    <property type="match status" value="1"/>
</dbReference>
<dbReference type="PROSITE" id="PS00135">
    <property type="entry name" value="TRYPSIN_SER"/>
    <property type="match status" value="1"/>
</dbReference>
<accession>A0AB32TAX1</accession>
<evidence type="ECO:0000313" key="1">
    <source>
        <dbReference type="Proteomes" id="UP000000437"/>
    </source>
</evidence>
<dbReference type="GO" id="GO:0005576">
    <property type="term" value="C:extracellular region"/>
    <property type="evidence" value="ECO:0007669"/>
    <property type="project" value="UniProtKB-SubCell"/>
</dbReference>
<name>A0AB32TAX1_DANRE</name>
<dbReference type="PANTHER" id="PTHR24271">
    <property type="entry name" value="KALLIKREIN-RELATED"/>
    <property type="match status" value="1"/>
</dbReference>
<dbReference type="InterPro" id="IPR018114">
    <property type="entry name" value="TRYPSIN_HIS"/>
</dbReference>
<dbReference type="PANTHER" id="PTHR24271:SF87">
    <property type="entry name" value="ARGININE ESTERASE-LIKE-RELATED"/>
    <property type="match status" value="1"/>
</dbReference>
<dbReference type="InterPro" id="IPR001254">
    <property type="entry name" value="Trypsin_dom"/>
</dbReference>
<organism evidence="1 2">
    <name type="scientific">Danio rerio</name>
    <name type="common">Zebrafish</name>
    <name type="synonym">Brachydanio rerio</name>
    <dbReference type="NCBI Taxonomy" id="7955"/>
    <lineage>
        <taxon>Eukaryota</taxon>
        <taxon>Metazoa</taxon>
        <taxon>Chordata</taxon>
        <taxon>Craniata</taxon>
        <taxon>Vertebrata</taxon>
        <taxon>Euteleostomi</taxon>
        <taxon>Actinopterygii</taxon>
        <taxon>Neopterygii</taxon>
        <taxon>Teleostei</taxon>
        <taxon>Ostariophysi</taxon>
        <taxon>Cypriniformes</taxon>
        <taxon>Danionidae</taxon>
        <taxon>Danioninae</taxon>
        <taxon>Danio</taxon>
    </lineage>
</organism>
<sequence length="255" mass="28193">MTMVIISLLLLVSLPPRLTFTAHVGIVNGNEATPHSRPYMVSVQYKGHHICGGFLINEAFVLTAAHCRTNTTLYLTIIVGAHNLKNMSQGAERIGVESYYKHLDYYDRPRYVNDIMLLKLKKRITRSQTVSWISIPKENGDINKDPVCRVAGWGSSVFNGTPSPVLMETNVKIMNNAKCKERWQSDFLPSQMMCVYGNGGSCSGDSGGPLVCGDTAVGIASFVKTGLCNSPQYPNVYTNISAFLPWINNIIKRDI</sequence>
<dbReference type="InterPro" id="IPR001314">
    <property type="entry name" value="Peptidase_S1A"/>
</dbReference>
<evidence type="ECO:0000313" key="2">
    <source>
        <dbReference type="RefSeq" id="XP_068072558.2"/>
    </source>
</evidence>
<protein>
    <submittedName>
        <fullName evidence="2">Duodenase-1-like</fullName>
    </submittedName>
</protein>
<dbReference type="FunFam" id="2.40.10.10:FF:000005">
    <property type="entry name" value="Serine protease 37"/>
    <property type="match status" value="1"/>
</dbReference>
<reference evidence="2" key="1">
    <citation type="submission" date="2025-08" db="UniProtKB">
        <authorList>
            <consortium name="RefSeq"/>
        </authorList>
    </citation>
    <scope>IDENTIFICATION</scope>
    <source>
        <strain evidence="2">Tuebingen</strain>
        <tissue evidence="2">Fibroblasts and whole tissue</tissue>
    </source>
</reference>
<dbReference type="RefSeq" id="XP_068072558.2">
    <property type="nucleotide sequence ID" value="XM_068216457.2"/>
</dbReference>
<dbReference type="PROSITE" id="PS00134">
    <property type="entry name" value="TRYPSIN_HIS"/>
    <property type="match status" value="1"/>
</dbReference>
<dbReference type="PRINTS" id="PR00722">
    <property type="entry name" value="CHYMOTRYPSIN"/>
</dbReference>
<dbReference type="SUPFAM" id="SSF50494">
    <property type="entry name" value="Trypsin-like serine proteases"/>
    <property type="match status" value="1"/>
</dbReference>
<dbReference type="PROSITE" id="PS50240">
    <property type="entry name" value="TRYPSIN_DOM"/>
    <property type="match status" value="1"/>
</dbReference>
<dbReference type="KEGG" id="dre:137488920"/>
<keyword evidence="1" id="KW-1185">Reference proteome</keyword>
<dbReference type="GO" id="GO:0006508">
    <property type="term" value="P:proteolysis"/>
    <property type="evidence" value="ECO:0007669"/>
    <property type="project" value="UniProtKB-KW"/>
</dbReference>
<dbReference type="Gene3D" id="2.40.10.10">
    <property type="entry name" value="Trypsin-like serine proteases"/>
    <property type="match status" value="1"/>
</dbReference>
<dbReference type="InterPro" id="IPR033116">
    <property type="entry name" value="TRYPSIN_SER"/>
</dbReference>
<dbReference type="Pfam" id="PF00089">
    <property type="entry name" value="Trypsin"/>
    <property type="match status" value="1"/>
</dbReference>
<dbReference type="InterPro" id="IPR043504">
    <property type="entry name" value="Peptidase_S1_PA_chymotrypsin"/>
</dbReference>
<dbReference type="GO" id="GO:0004252">
    <property type="term" value="F:serine-type endopeptidase activity"/>
    <property type="evidence" value="ECO:0007669"/>
    <property type="project" value="UniProtKB-EC"/>
</dbReference>
<dbReference type="CDD" id="cd00190">
    <property type="entry name" value="Tryp_SPc"/>
    <property type="match status" value="1"/>
</dbReference>
<gene>
    <name evidence="2" type="primary">LOC137488920</name>
</gene>